<gene>
    <name evidence="2" type="ORF">POL67_04020</name>
</gene>
<evidence type="ECO:0000313" key="3">
    <source>
        <dbReference type="Proteomes" id="UP001221411"/>
    </source>
</evidence>
<dbReference type="EMBL" id="JAQNDO010000001">
    <property type="protein sequence ID" value="MDC0740498.1"/>
    <property type="molecule type" value="Genomic_DNA"/>
</dbReference>
<dbReference type="RefSeq" id="WP_271915700.1">
    <property type="nucleotide sequence ID" value="NZ_JAQNDO010000001.1"/>
</dbReference>
<reference evidence="2 3" key="1">
    <citation type="submission" date="2022-11" db="EMBL/GenBank/DDBJ databases">
        <title>Minimal conservation of predation-associated metabolite biosynthetic gene clusters underscores biosynthetic potential of Myxococcota including descriptions for ten novel species: Archangium lansinium sp. nov., Myxococcus landrumus sp. nov., Nannocystis bai.</title>
        <authorList>
            <person name="Ahearne A."/>
            <person name="Stevens C."/>
            <person name="Dowd S."/>
        </authorList>
    </citation>
    <scope>NUCLEOTIDE SEQUENCE [LARGE SCALE GENOMIC DNA]</scope>
    <source>
        <strain evidence="2 3">RJM3</strain>
    </source>
</reference>
<accession>A0ABT5EFB0</accession>
<dbReference type="SUPFAM" id="SSF52096">
    <property type="entry name" value="ClpP/crotonase"/>
    <property type="match status" value="1"/>
</dbReference>
<evidence type="ECO:0000256" key="1">
    <source>
        <dbReference type="SAM" id="MobiDB-lite"/>
    </source>
</evidence>
<evidence type="ECO:0000313" key="2">
    <source>
        <dbReference type="EMBL" id="MDC0740498.1"/>
    </source>
</evidence>
<organism evidence="2 3">
    <name type="scientific">Polyangium mundeleinium</name>
    <dbReference type="NCBI Taxonomy" id="2995306"/>
    <lineage>
        <taxon>Bacteria</taxon>
        <taxon>Pseudomonadati</taxon>
        <taxon>Myxococcota</taxon>
        <taxon>Polyangia</taxon>
        <taxon>Polyangiales</taxon>
        <taxon>Polyangiaceae</taxon>
        <taxon>Polyangium</taxon>
    </lineage>
</organism>
<feature type="compositionally biased region" description="Low complexity" evidence="1">
    <location>
        <begin position="35"/>
        <end position="49"/>
    </location>
</feature>
<dbReference type="InterPro" id="IPR029045">
    <property type="entry name" value="ClpP/crotonase-like_dom_sf"/>
</dbReference>
<protein>
    <recommendedName>
        <fullName evidence="4">Tail specific protease domain-containing protein</fullName>
    </recommendedName>
</protein>
<sequence length="521" mass="57068">MPPARASTMCALLLTAVSCGKQPPASGQHTPTWNEAPATPTSAEAPATAKPIPKTERPYGPLSITARVAETPWAERKRAMRRNDERLVDLAAMREDIAALSTAIDLFFVPRTPDRKEALAFEQQHFGLLLKLAPYAVDSTHHALLSIGERVGFCARPPDEMWHCDPYFTPRPAADPTSAPYEVGVAPSGIATLTIRDLSNAYDPAWARLSTDLTQGARASGIVIDMRAAWGHDPRPLLPWLEGLTGRTPLAPLREIRRPPALTRYVDAYRAKYRAESRDPAVWQALLETPATTSAPTPPPIAVVVGRHCESACELVARVLETYAGASVVGGVGRSGRLHHDEPAMLTLPHSRIDVYFHATEYLLSPEIEAKTGPTHAWRSLGADPVDFDGTAYATREVEMRIKNPAGWPARCDGYREYRQKEALPEPFRKKIQGAFYLDAPRCSEGSLSISVTTDLPASAMRRFVETCPPPTPRLESYVLGQFDIGAPAKDLFAVVSRLAQSEVVQSIRIQCTRPPKPDGR</sequence>
<name>A0ABT5EFB0_9BACT</name>
<feature type="region of interest" description="Disordered" evidence="1">
    <location>
        <begin position="21"/>
        <end position="59"/>
    </location>
</feature>
<dbReference type="Gene3D" id="3.90.226.10">
    <property type="entry name" value="2-enoyl-CoA Hydratase, Chain A, domain 1"/>
    <property type="match status" value="1"/>
</dbReference>
<dbReference type="PROSITE" id="PS51257">
    <property type="entry name" value="PROKAR_LIPOPROTEIN"/>
    <property type="match status" value="1"/>
</dbReference>
<dbReference type="Proteomes" id="UP001221411">
    <property type="component" value="Unassembled WGS sequence"/>
</dbReference>
<evidence type="ECO:0008006" key="4">
    <source>
        <dbReference type="Google" id="ProtNLM"/>
    </source>
</evidence>
<proteinExistence type="predicted"/>
<keyword evidence="3" id="KW-1185">Reference proteome</keyword>
<comment type="caution">
    <text evidence="2">The sequence shown here is derived from an EMBL/GenBank/DDBJ whole genome shotgun (WGS) entry which is preliminary data.</text>
</comment>